<name>A0A8T4ITB6_9ACTN</name>
<comment type="caution">
    <text evidence="1">The sequence shown here is derived from an EMBL/GenBank/DDBJ whole genome shotgun (WGS) entry which is preliminary data.</text>
</comment>
<evidence type="ECO:0000313" key="2">
    <source>
        <dbReference type="Proteomes" id="UP000675554"/>
    </source>
</evidence>
<proteinExistence type="predicted"/>
<keyword evidence="2" id="KW-1185">Reference proteome</keyword>
<organism evidence="1 2">
    <name type="scientific">Streptomyces daliensis</name>
    <dbReference type="NCBI Taxonomy" id="299421"/>
    <lineage>
        <taxon>Bacteria</taxon>
        <taxon>Bacillati</taxon>
        <taxon>Actinomycetota</taxon>
        <taxon>Actinomycetes</taxon>
        <taxon>Kitasatosporales</taxon>
        <taxon>Streptomycetaceae</taxon>
        <taxon>Streptomyces</taxon>
    </lineage>
</organism>
<gene>
    <name evidence="1" type="ORF">KDA82_21510</name>
</gene>
<evidence type="ECO:0000313" key="1">
    <source>
        <dbReference type="EMBL" id="MBR7675546.1"/>
    </source>
</evidence>
<accession>A0A8T4ITB6</accession>
<dbReference type="EMBL" id="JAGSMN010000496">
    <property type="protein sequence ID" value="MBR7675546.1"/>
    <property type="molecule type" value="Genomic_DNA"/>
</dbReference>
<dbReference type="Proteomes" id="UP000675554">
    <property type="component" value="Unassembled WGS sequence"/>
</dbReference>
<protein>
    <submittedName>
        <fullName evidence="1">Uncharacterized protein</fullName>
    </submittedName>
</protein>
<sequence>MSGETTPRYPLGPCRTCGRYGPDVEVIPKVPQEKGRVRDVLACAQHAPTYIASSRDLEWLARRRSAATGEAFEEALTVLRGVRQQAITTAGDS</sequence>
<reference evidence="1" key="1">
    <citation type="submission" date="2021-04" db="EMBL/GenBank/DDBJ databases">
        <title>Sequencing of actinobacteria type strains.</title>
        <authorList>
            <person name="Nguyen G.-S."/>
            <person name="Wentzel A."/>
        </authorList>
    </citation>
    <scope>NUCLEOTIDE SEQUENCE</scope>
    <source>
        <strain evidence="1">DSM 42095</strain>
    </source>
</reference>
<dbReference type="AlphaFoldDB" id="A0A8T4ITB6"/>